<dbReference type="GO" id="GO:0019843">
    <property type="term" value="F:rRNA binding"/>
    <property type="evidence" value="ECO:0007669"/>
    <property type="project" value="UniProtKB-UniRule"/>
</dbReference>
<evidence type="ECO:0000256" key="6">
    <source>
        <dbReference type="ARBA" id="ARBA00023274"/>
    </source>
</evidence>
<accession>A0A7C4H7A1</accession>
<dbReference type="GO" id="GO:1990904">
    <property type="term" value="C:ribonucleoprotein complex"/>
    <property type="evidence" value="ECO:0007669"/>
    <property type="project" value="UniProtKB-KW"/>
</dbReference>
<keyword evidence="3 7" id="KW-0699">rRNA-binding</keyword>
<dbReference type="InterPro" id="IPR002132">
    <property type="entry name" value="Ribosomal_uL5"/>
</dbReference>
<comment type="subunit">
    <text evidence="7">Part of the 50S ribosomal subunit; contacts the 5S rRNA and probably tRNA. Forms a bridge to the 30S subunit in the 70S ribosome.</text>
</comment>
<dbReference type="InterPro" id="IPR022804">
    <property type="entry name" value="Ribosomal_uL5_arc"/>
</dbReference>
<dbReference type="GO" id="GO:0005840">
    <property type="term" value="C:ribosome"/>
    <property type="evidence" value="ECO:0007669"/>
    <property type="project" value="UniProtKB-KW"/>
</dbReference>
<feature type="domain" description="Large ribosomal subunit protein uL5 C-terminal" evidence="10">
    <location>
        <begin position="96"/>
        <end position="193"/>
    </location>
</feature>
<dbReference type="InterPro" id="IPR031310">
    <property type="entry name" value="Ribosomal_uL5_N"/>
</dbReference>
<dbReference type="GO" id="GO:0006412">
    <property type="term" value="P:translation"/>
    <property type="evidence" value="ECO:0007669"/>
    <property type="project" value="UniProtKB-UniRule"/>
</dbReference>
<evidence type="ECO:0000259" key="10">
    <source>
        <dbReference type="Pfam" id="PF00673"/>
    </source>
</evidence>
<evidence type="ECO:0000256" key="7">
    <source>
        <dbReference type="HAMAP-Rule" id="MF_01333"/>
    </source>
</evidence>
<dbReference type="Pfam" id="PF00281">
    <property type="entry name" value="Ribosomal_L5"/>
    <property type="match status" value="1"/>
</dbReference>
<dbReference type="GO" id="GO:0000049">
    <property type="term" value="F:tRNA binding"/>
    <property type="evidence" value="ECO:0007669"/>
    <property type="project" value="UniProtKB-UniRule"/>
</dbReference>
<reference evidence="11" key="1">
    <citation type="journal article" date="2020" name="mSystems">
        <title>Genome- and Community-Level Interaction Insights into Carbon Utilization and Element Cycling Functions of Hydrothermarchaeota in Hydrothermal Sediment.</title>
        <authorList>
            <person name="Zhou Z."/>
            <person name="Liu Y."/>
            <person name="Xu W."/>
            <person name="Pan J."/>
            <person name="Luo Z.H."/>
            <person name="Li M."/>
        </authorList>
    </citation>
    <scope>NUCLEOTIDE SEQUENCE [LARGE SCALE GENOMIC DNA]</scope>
    <source>
        <strain evidence="11">SpSt-658</strain>
    </source>
</reference>
<keyword evidence="2 7" id="KW-0820">tRNA-binding</keyword>
<dbReference type="NCBIfam" id="NF003258">
    <property type="entry name" value="PRK04219.1"/>
    <property type="match status" value="1"/>
</dbReference>
<evidence type="ECO:0000256" key="3">
    <source>
        <dbReference type="ARBA" id="ARBA00022730"/>
    </source>
</evidence>
<evidence type="ECO:0000256" key="5">
    <source>
        <dbReference type="ARBA" id="ARBA00022980"/>
    </source>
</evidence>
<comment type="similarity">
    <text evidence="1 7 8">Belongs to the universal ribosomal protein uL5 family.</text>
</comment>
<protein>
    <recommendedName>
        <fullName evidence="7">Large ribosomal subunit protein uL5</fullName>
    </recommendedName>
</protein>
<dbReference type="EMBL" id="DTCA01000081">
    <property type="protein sequence ID" value="HGM07277.1"/>
    <property type="molecule type" value="Genomic_DNA"/>
</dbReference>
<dbReference type="AlphaFoldDB" id="A0A7C4H7A1"/>
<organism evidence="11">
    <name type="scientific">Ignisphaera aggregans</name>
    <dbReference type="NCBI Taxonomy" id="334771"/>
    <lineage>
        <taxon>Archaea</taxon>
        <taxon>Thermoproteota</taxon>
        <taxon>Thermoprotei</taxon>
        <taxon>Desulfurococcales</taxon>
        <taxon>Desulfurococcaceae</taxon>
        <taxon>Ignisphaera</taxon>
    </lineage>
</organism>
<dbReference type="SUPFAM" id="SSF55282">
    <property type="entry name" value="RL5-like"/>
    <property type="match status" value="1"/>
</dbReference>
<evidence type="ECO:0000259" key="9">
    <source>
        <dbReference type="Pfam" id="PF00281"/>
    </source>
</evidence>
<evidence type="ECO:0000313" key="11">
    <source>
        <dbReference type="EMBL" id="HGM07277.1"/>
    </source>
</evidence>
<feature type="domain" description="Large ribosomal subunit protein uL5 N-terminal" evidence="9">
    <location>
        <begin position="39"/>
        <end position="91"/>
    </location>
</feature>
<dbReference type="PIRSF" id="PIRSF002161">
    <property type="entry name" value="Ribosomal_L5"/>
    <property type="match status" value="1"/>
</dbReference>
<proteinExistence type="inferred from homology"/>
<keyword evidence="4 7" id="KW-0694">RNA-binding</keyword>
<sequence>MEVGIGSSSIYPKILPQSFKSTILSDEIVDNILKKWQRNPMLIPFISKVTINISVGAIQERLDKAVILLERLTNRKPSIRRAKKTIKSFGISKKQPIAAVVTLRGSDAYRFLRDALIAVNNTLSEKSFDPYGNVAFGIKEHLLLPGSRYDPNIGIFGMDVAVTIERKGYRVVRRRVKKGSIPRRHRVTKEEGMLLMELLFGVKITKA</sequence>
<dbReference type="InterPro" id="IPR022803">
    <property type="entry name" value="Ribosomal_uL5_dom_sf"/>
</dbReference>
<comment type="caution">
    <text evidence="11">The sequence shown here is derived from an EMBL/GenBank/DDBJ whole genome shotgun (WGS) entry which is preliminary data.</text>
</comment>
<gene>
    <name evidence="7" type="primary">rpl5</name>
    <name evidence="11" type="ORF">ENU31_02550</name>
</gene>
<name>A0A7C4H7A1_9CREN</name>
<dbReference type="HAMAP" id="MF_01333_A">
    <property type="entry name" value="Ribosomal_uL5_A"/>
    <property type="match status" value="1"/>
</dbReference>
<dbReference type="PANTHER" id="PTHR11994">
    <property type="entry name" value="60S RIBOSOMAL PROTEIN L11-RELATED"/>
    <property type="match status" value="1"/>
</dbReference>
<keyword evidence="6 7" id="KW-0687">Ribonucleoprotein</keyword>
<comment type="function">
    <text evidence="7">This is 1 of the proteins that bind and probably mediate the attachment of the 5S RNA into the large ribosomal subunit, where it forms part of the central protuberance. In the 70S ribosome it contacts protein S13 of the 30S subunit (bridge B1b), connecting the 2 subunits; this bridge is implicated in subunit movement. May contact the P site tRNA; the 5S rRNA and some of its associated proteins might help stabilize positioning of ribosome-bound tRNAs.</text>
</comment>
<dbReference type="Pfam" id="PF00673">
    <property type="entry name" value="Ribosomal_L5_C"/>
    <property type="match status" value="1"/>
</dbReference>
<dbReference type="GO" id="GO:0003735">
    <property type="term" value="F:structural constituent of ribosome"/>
    <property type="evidence" value="ECO:0007669"/>
    <property type="project" value="InterPro"/>
</dbReference>
<dbReference type="Gene3D" id="3.30.1440.10">
    <property type="match status" value="1"/>
</dbReference>
<evidence type="ECO:0000256" key="4">
    <source>
        <dbReference type="ARBA" id="ARBA00022884"/>
    </source>
</evidence>
<evidence type="ECO:0000256" key="8">
    <source>
        <dbReference type="RuleBase" id="RU003930"/>
    </source>
</evidence>
<dbReference type="FunFam" id="3.30.1440.10:FF:000002">
    <property type="entry name" value="60S ribosomal protein L11"/>
    <property type="match status" value="1"/>
</dbReference>
<dbReference type="InterPro" id="IPR031309">
    <property type="entry name" value="Ribosomal_uL5_C"/>
</dbReference>
<dbReference type="InterPro" id="IPR057266">
    <property type="entry name" value="Ribosomal_uL5_euk/arc-type"/>
</dbReference>
<evidence type="ECO:0000256" key="2">
    <source>
        <dbReference type="ARBA" id="ARBA00022555"/>
    </source>
</evidence>
<keyword evidence="5 7" id="KW-0689">Ribosomal protein</keyword>
<evidence type="ECO:0000256" key="1">
    <source>
        <dbReference type="ARBA" id="ARBA00008553"/>
    </source>
</evidence>